<dbReference type="Proteomes" id="UP000077755">
    <property type="component" value="Chromosome 6"/>
</dbReference>
<proteinExistence type="predicted"/>
<name>A0A161ZV71_DAUCS</name>
<sequence length="66" mass="7710">MPHKRHLRTPARLTIDRVPCEDGIAWQFQLPWLADYDQNSLSIIVLNRVNETVDYKVGRNQKYGDG</sequence>
<evidence type="ECO:0000313" key="3">
    <source>
        <dbReference type="Proteomes" id="UP000077755"/>
    </source>
</evidence>
<protein>
    <submittedName>
        <fullName evidence="1">Uncharacterized protein</fullName>
    </submittedName>
</protein>
<gene>
    <name evidence="1" type="ORF">DCAR_021885</name>
    <name evidence="2" type="ORF">DCAR_0624305</name>
</gene>
<dbReference type="Gramene" id="KZM90750">
    <property type="protein sequence ID" value="KZM90750"/>
    <property type="gene ID" value="DCAR_021885"/>
</dbReference>
<dbReference type="EMBL" id="LNRQ01000006">
    <property type="protein sequence ID" value="KZM90750.1"/>
    <property type="molecule type" value="Genomic_DNA"/>
</dbReference>
<evidence type="ECO:0000313" key="1">
    <source>
        <dbReference type="EMBL" id="KZM90750.1"/>
    </source>
</evidence>
<reference evidence="1" key="1">
    <citation type="journal article" date="2016" name="Nat. Genet.">
        <title>A high-quality carrot genome assembly provides new insights into carotenoid accumulation and asterid genome evolution.</title>
        <authorList>
            <person name="Iorizzo M."/>
            <person name="Ellison S."/>
            <person name="Senalik D."/>
            <person name="Zeng P."/>
            <person name="Satapoomin P."/>
            <person name="Huang J."/>
            <person name="Bowman M."/>
            <person name="Iovene M."/>
            <person name="Sanseverino W."/>
            <person name="Cavagnaro P."/>
            <person name="Yildiz M."/>
            <person name="Macko-Podgorni A."/>
            <person name="Moranska E."/>
            <person name="Grzebelus E."/>
            <person name="Grzebelus D."/>
            <person name="Ashrafi H."/>
            <person name="Zheng Z."/>
            <person name="Cheng S."/>
            <person name="Spooner D."/>
            <person name="Van Deynze A."/>
            <person name="Simon P."/>
        </authorList>
    </citation>
    <scope>NUCLEOTIDE SEQUENCE [LARGE SCALE GENOMIC DNA]</scope>
    <source>
        <tissue evidence="1">Leaf</tissue>
    </source>
</reference>
<dbReference type="EMBL" id="CP093348">
    <property type="protein sequence ID" value="WOH04893.1"/>
    <property type="molecule type" value="Genomic_DNA"/>
</dbReference>
<reference evidence="2" key="2">
    <citation type="submission" date="2022-03" db="EMBL/GenBank/DDBJ databases">
        <title>Draft title - Genomic analysis of global carrot germplasm unveils the trajectory of domestication and the origin of high carotenoid orange carrot.</title>
        <authorList>
            <person name="Iorizzo M."/>
            <person name="Ellison S."/>
            <person name="Senalik D."/>
            <person name="Macko-Podgorni A."/>
            <person name="Grzebelus D."/>
            <person name="Bostan H."/>
            <person name="Rolling W."/>
            <person name="Curaba J."/>
            <person name="Simon P."/>
        </authorList>
    </citation>
    <scope>NUCLEOTIDE SEQUENCE</scope>
    <source>
        <tissue evidence="2">Leaf</tissue>
    </source>
</reference>
<keyword evidence="3" id="KW-1185">Reference proteome</keyword>
<dbReference type="AlphaFoldDB" id="A0A161ZV71"/>
<evidence type="ECO:0000313" key="2">
    <source>
        <dbReference type="EMBL" id="WOH04893.1"/>
    </source>
</evidence>
<accession>A0A161ZV71</accession>
<organism evidence="1">
    <name type="scientific">Daucus carota subsp. sativus</name>
    <name type="common">Carrot</name>
    <dbReference type="NCBI Taxonomy" id="79200"/>
    <lineage>
        <taxon>Eukaryota</taxon>
        <taxon>Viridiplantae</taxon>
        <taxon>Streptophyta</taxon>
        <taxon>Embryophyta</taxon>
        <taxon>Tracheophyta</taxon>
        <taxon>Spermatophyta</taxon>
        <taxon>Magnoliopsida</taxon>
        <taxon>eudicotyledons</taxon>
        <taxon>Gunneridae</taxon>
        <taxon>Pentapetalae</taxon>
        <taxon>asterids</taxon>
        <taxon>campanulids</taxon>
        <taxon>Apiales</taxon>
        <taxon>Apiaceae</taxon>
        <taxon>Apioideae</taxon>
        <taxon>Scandiceae</taxon>
        <taxon>Daucinae</taxon>
        <taxon>Daucus</taxon>
        <taxon>Daucus sect. Daucus</taxon>
    </lineage>
</organism>